<keyword evidence="2" id="KW-1185">Reference proteome</keyword>
<sequence length="155" mass="18167">MKEEALDCRLETLKKKNANTKIKDHKRIRKTHITQMEREIKINNVTFDDNPAFSAKELKSLLVQIPKKLLELENQELTKSSETIICIEETIETCNYSKKNNTRKTKNEEVKRLLEQVERKNKWSLIVAELIKTGINEIDDIGDLDEKNDELRAML</sequence>
<comment type="caution">
    <text evidence="1">The sequence shown here is derived from an EMBL/GenBank/DDBJ whole genome shotgun (WGS) entry which is preliminary data.</text>
</comment>
<dbReference type="EMBL" id="CAJVQB010021754">
    <property type="protein sequence ID" value="CAG8797919.1"/>
    <property type="molecule type" value="Genomic_DNA"/>
</dbReference>
<name>A0ABN7VTI4_GIGMA</name>
<dbReference type="Proteomes" id="UP000789901">
    <property type="component" value="Unassembled WGS sequence"/>
</dbReference>
<accession>A0ABN7VTI4</accession>
<protein>
    <submittedName>
        <fullName evidence="1">37566_t:CDS:1</fullName>
    </submittedName>
</protein>
<gene>
    <name evidence="1" type="ORF">GMARGA_LOCUS22497</name>
</gene>
<organism evidence="1 2">
    <name type="scientific">Gigaspora margarita</name>
    <dbReference type="NCBI Taxonomy" id="4874"/>
    <lineage>
        <taxon>Eukaryota</taxon>
        <taxon>Fungi</taxon>
        <taxon>Fungi incertae sedis</taxon>
        <taxon>Mucoromycota</taxon>
        <taxon>Glomeromycotina</taxon>
        <taxon>Glomeromycetes</taxon>
        <taxon>Diversisporales</taxon>
        <taxon>Gigasporaceae</taxon>
        <taxon>Gigaspora</taxon>
    </lineage>
</organism>
<evidence type="ECO:0000313" key="1">
    <source>
        <dbReference type="EMBL" id="CAG8797919.1"/>
    </source>
</evidence>
<reference evidence="1 2" key="1">
    <citation type="submission" date="2021-06" db="EMBL/GenBank/DDBJ databases">
        <authorList>
            <person name="Kallberg Y."/>
            <person name="Tangrot J."/>
            <person name="Rosling A."/>
        </authorList>
    </citation>
    <scope>NUCLEOTIDE SEQUENCE [LARGE SCALE GENOMIC DNA]</scope>
    <source>
        <strain evidence="1 2">120-4 pot B 10/14</strain>
    </source>
</reference>
<evidence type="ECO:0000313" key="2">
    <source>
        <dbReference type="Proteomes" id="UP000789901"/>
    </source>
</evidence>
<feature type="non-terminal residue" evidence="1">
    <location>
        <position position="155"/>
    </location>
</feature>
<proteinExistence type="predicted"/>